<proteinExistence type="predicted"/>
<name>A0A6A6MCD6_HEVBR</name>
<dbReference type="Proteomes" id="UP000467840">
    <property type="component" value="Chromosome 14"/>
</dbReference>
<dbReference type="PANTHER" id="PTHR38365:SF1">
    <property type="entry name" value="C2 DOMAIN-CONTAINING PROTEIN"/>
    <property type="match status" value="1"/>
</dbReference>
<organism evidence="1 2">
    <name type="scientific">Hevea brasiliensis</name>
    <name type="common">Para rubber tree</name>
    <name type="synonym">Siphonia brasiliensis</name>
    <dbReference type="NCBI Taxonomy" id="3981"/>
    <lineage>
        <taxon>Eukaryota</taxon>
        <taxon>Viridiplantae</taxon>
        <taxon>Streptophyta</taxon>
        <taxon>Embryophyta</taxon>
        <taxon>Tracheophyta</taxon>
        <taxon>Spermatophyta</taxon>
        <taxon>Magnoliopsida</taxon>
        <taxon>eudicotyledons</taxon>
        <taxon>Gunneridae</taxon>
        <taxon>Pentapetalae</taxon>
        <taxon>rosids</taxon>
        <taxon>fabids</taxon>
        <taxon>Malpighiales</taxon>
        <taxon>Euphorbiaceae</taxon>
        <taxon>Crotonoideae</taxon>
        <taxon>Micrandreae</taxon>
        <taxon>Hevea</taxon>
    </lineage>
</organism>
<keyword evidence="2" id="KW-1185">Reference proteome</keyword>
<evidence type="ECO:0000313" key="2">
    <source>
        <dbReference type="Proteomes" id="UP000467840"/>
    </source>
</evidence>
<reference evidence="1 2" key="1">
    <citation type="journal article" date="2020" name="Mol. Plant">
        <title>The Chromosome-Based Rubber Tree Genome Provides New Insights into Spurge Genome Evolution and Rubber Biosynthesis.</title>
        <authorList>
            <person name="Liu J."/>
            <person name="Shi C."/>
            <person name="Shi C.C."/>
            <person name="Li W."/>
            <person name="Zhang Q.J."/>
            <person name="Zhang Y."/>
            <person name="Li K."/>
            <person name="Lu H.F."/>
            <person name="Shi C."/>
            <person name="Zhu S.T."/>
            <person name="Xiao Z.Y."/>
            <person name="Nan H."/>
            <person name="Yue Y."/>
            <person name="Zhu X.G."/>
            <person name="Wu Y."/>
            <person name="Hong X.N."/>
            <person name="Fan G.Y."/>
            <person name="Tong Y."/>
            <person name="Zhang D."/>
            <person name="Mao C.L."/>
            <person name="Liu Y.L."/>
            <person name="Hao S.J."/>
            <person name="Liu W.Q."/>
            <person name="Lv M.Q."/>
            <person name="Zhang H.B."/>
            <person name="Liu Y."/>
            <person name="Hu-Tang G.R."/>
            <person name="Wang J.P."/>
            <person name="Wang J.H."/>
            <person name="Sun Y.H."/>
            <person name="Ni S.B."/>
            <person name="Chen W.B."/>
            <person name="Zhang X.C."/>
            <person name="Jiao Y.N."/>
            <person name="Eichler E.E."/>
            <person name="Li G.H."/>
            <person name="Liu X."/>
            <person name="Gao L.Z."/>
        </authorList>
    </citation>
    <scope>NUCLEOTIDE SEQUENCE [LARGE SCALE GENOMIC DNA]</scope>
    <source>
        <strain evidence="2">cv. GT1</strain>
        <tissue evidence="1">Leaf</tissue>
    </source>
</reference>
<evidence type="ECO:0000313" key="1">
    <source>
        <dbReference type="EMBL" id="KAF2310155.1"/>
    </source>
</evidence>
<dbReference type="EMBL" id="JAAGAX010000006">
    <property type="protein sequence ID" value="KAF2310155.1"/>
    <property type="molecule type" value="Genomic_DNA"/>
</dbReference>
<sequence length="128" mass="14281">MLLSQQELTGWCFGFIRLKNMRLKTWSGPPGIAPDPGTSTGMTLVGRARIPLPEVSVEKGGRYGLIRREVKDTKLRAHLIFNDRQSTGFEFVLRDENGMFIITGSDWHPGLRRPKFAKAVAYGTLCSG</sequence>
<protein>
    <submittedName>
        <fullName evidence="1">Uncharacterized protein</fullName>
    </submittedName>
</protein>
<accession>A0A6A6MCD6</accession>
<comment type="caution">
    <text evidence="1">The sequence shown here is derived from an EMBL/GenBank/DDBJ whole genome shotgun (WGS) entry which is preliminary data.</text>
</comment>
<dbReference type="PANTHER" id="PTHR38365">
    <property type="entry name" value="C2 DOMAIN-CONTAINING PROTEIN-RELATED"/>
    <property type="match status" value="1"/>
</dbReference>
<gene>
    <name evidence="1" type="ORF">GH714_006920</name>
</gene>
<dbReference type="AlphaFoldDB" id="A0A6A6MCD6"/>